<dbReference type="AlphaFoldDB" id="A0A368ZJT5"/>
<evidence type="ECO:0000313" key="12">
    <source>
        <dbReference type="Proteomes" id="UP000253436"/>
    </source>
</evidence>
<comment type="catalytic activity">
    <reaction evidence="1 9">
        <text>UDP-alpha-D-glucose = UDP-alpha-D-galactose</text>
        <dbReference type="Rhea" id="RHEA:22168"/>
        <dbReference type="ChEBI" id="CHEBI:58885"/>
        <dbReference type="ChEBI" id="CHEBI:66914"/>
        <dbReference type="EC" id="5.1.3.2"/>
    </reaction>
</comment>
<dbReference type="InterPro" id="IPR036291">
    <property type="entry name" value="NAD(P)-bd_dom_sf"/>
</dbReference>
<dbReference type="PRINTS" id="PR01713">
    <property type="entry name" value="NUCEPIMERASE"/>
</dbReference>
<keyword evidence="12" id="KW-1185">Reference proteome</keyword>
<sequence length="362" mass="40436">MLRSWRFNKLRNFTLNERNKEKNMKILVTGGLGFIGSHTVVELQNEGYEVVIIDNLSNSTIEVLDGITAITNKKPLFEKLDLKVKADVQDFFKRHTDIQGIIHFAANKAVGESVAEPLMYYENNISTLIYLLQELKGLEKKNFIFSSSCTVYGQADELPITENAPVKPAESPYGNTKQIGEEIIRDTCRVNGDIKAIALRYFNPIGAHESTEIGELPIGVPQNLVPYITQTAIGMREQLSVFGGDYPTSDGTCVRDYIHVVDLAKAHVVALQRLLDVKNDSNYEFFNLGTGTGSTVLEAVQSFERVSGKALNYKIVDRREGDVTAAYAETSKANSVLGWKTELTLDDAMDAAWKWEQKIRSK</sequence>
<evidence type="ECO:0000256" key="5">
    <source>
        <dbReference type="ARBA" id="ARBA00013189"/>
    </source>
</evidence>
<gene>
    <name evidence="11" type="ORF">DFQ08_101833</name>
</gene>
<evidence type="ECO:0000256" key="6">
    <source>
        <dbReference type="ARBA" id="ARBA00018569"/>
    </source>
</evidence>
<evidence type="ECO:0000256" key="7">
    <source>
        <dbReference type="ARBA" id="ARBA00023027"/>
    </source>
</evidence>
<name>A0A368ZJT5_9FLAO</name>
<accession>A0A368ZJT5</accession>
<keyword evidence="9" id="KW-0119">Carbohydrate metabolism</keyword>
<feature type="domain" description="NAD(P)-binding" evidence="10">
    <location>
        <begin position="27"/>
        <end position="349"/>
    </location>
</feature>
<dbReference type="InterPro" id="IPR005886">
    <property type="entry name" value="UDP_G4E"/>
</dbReference>
<dbReference type="Gene3D" id="3.90.25.10">
    <property type="entry name" value="UDP-galactose 4-epimerase, domain 1"/>
    <property type="match status" value="1"/>
</dbReference>
<dbReference type="EC" id="5.1.3.2" evidence="5 9"/>
<dbReference type="Gene3D" id="3.40.50.720">
    <property type="entry name" value="NAD(P)-binding Rossmann-like Domain"/>
    <property type="match status" value="1"/>
</dbReference>
<organism evidence="11 12">
    <name type="scientific">Winogradskyella arenosi</name>
    <dbReference type="NCBI Taxonomy" id="533325"/>
    <lineage>
        <taxon>Bacteria</taxon>
        <taxon>Pseudomonadati</taxon>
        <taxon>Bacteroidota</taxon>
        <taxon>Flavobacteriia</taxon>
        <taxon>Flavobacteriales</taxon>
        <taxon>Flavobacteriaceae</taxon>
        <taxon>Winogradskyella</taxon>
    </lineage>
</organism>
<evidence type="ECO:0000256" key="2">
    <source>
        <dbReference type="ARBA" id="ARBA00001911"/>
    </source>
</evidence>
<keyword evidence="8 9" id="KW-0413">Isomerase</keyword>
<evidence type="ECO:0000256" key="4">
    <source>
        <dbReference type="ARBA" id="ARBA00007637"/>
    </source>
</evidence>
<dbReference type="PANTHER" id="PTHR43725:SF47">
    <property type="entry name" value="UDP-GLUCOSE 4-EPIMERASE"/>
    <property type="match status" value="1"/>
</dbReference>
<dbReference type="PANTHER" id="PTHR43725">
    <property type="entry name" value="UDP-GLUCOSE 4-EPIMERASE"/>
    <property type="match status" value="1"/>
</dbReference>
<comment type="cofactor">
    <cofactor evidence="2 9">
        <name>NAD(+)</name>
        <dbReference type="ChEBI" id="CHEBI:57540"/>
    </cofactor>
</comment>
<dbReference type="EMBL" id="QPJO01000001">
    <property type="protein sequence ID" value="RCW94030.1"/>
    <property type="molecule type" value="Genomic_DNA"/>
</dbReference>
<proteinExistence type="inferred from homology"/>
<dbReference type="UniPathway" id="UPA00214"/>
<dbReference type="NCBIfam" id="TIGR01179">
    <property type="entry name" value="galE"/>
    <property type="match status" value="1"/>
</dbReference>
<evidence type="ECO:0000256" key="9">
    <source>
        <dbReference type="RuleBase" id="RU366046"/>
    </source>
</evidence>
<comment type="similarity">
    <text evidence="4 9">Belongs to the NAD(P)-dependent epimerase/dehydratase family.</text>
</comment>
<evidence type="ECO:0000256" key="8">
    <source>
        <dbReference type="ARBA" id="ARBA00023235"/>
    </source>
</evidence>
<dbReference type="InterPro" id="IPR016040">
    <property type="entry name" value="NAD(P)-bd_dom"/>
</dbReference>
<comment type="pathway">
    <text evidence="3 9">Carbohydrate metabolism; galactose metabolism.</text>
</comment>
<dbReference type="Pfam" id="PF16363">
    <property type="entry name" value="GDP_Man_Dehyd"/>
    <property type="match status" value="1"/>
</dbReference>
<keyword evidence="7 9" id="KW-0520">NAD</keyword>
<dbReference type="GO" id="GO:0005829">
    <property type="term" value="C:cytosol"/>
    <property type="evidence" value="ECO:0007669"/>
    <property type="project" value="TreeGrafter"/>
</dbReference>
<dbReference type="GO" id="GO:0003978">
    <property type="term" value="F:UDP-glucose 4-epimerase activity"/>
    <property type="evidence" value="ECO:0007669"/>
    <property type="project" value="UniProtKB-UniRule"/>
</dbReference>
<comment type="subunit">
    <text evidence="9">Homodimer.</text>
</comment>
<evidence type="ECO:0000259" key="10">
    <source>
        <dbReference type="Pfam" id="PF16363"/>
    </source>
</evidence>
<reference evidence="11 12" key="1">
    <citation type="submission" date="2018-07" db="EMBL/GenBank/DDBJ databases">
        <title>Genomic Encyclopedia of Type Strains, Phase III (KMG-III): the genomes of soil and plant-associated and newly described type strains.</title>
        <authorList>
            <person name="Whitman W."/>
        </authorList>
    </citation>
    <scope>NUCLEOTIDE SEQUENCE [LARGE SCALE GENOMIC DNA]</scope>
    <source>
        <strain evidence="11 12">CECT 7958</strain>
    </source>
</reference>
<evidence type="ECO:0000256" key="1">
    <source>
        <dbReference type="ARBA" id="ARBA00000083"/>
    </source>
</evidence>
<dbReference type="CDD" id="cd05247">
    <property type="entry name" value="UDP_G4E_1_SDR_e"/>
    <property type="match status" value="1"/>
</dbReference>
<evidence type="ECO:0000313" key="11">
    <source>
        <dbReference type="EMBL" id="RCW94030.1"/>
    </source>
</evidence>
<comment type="caution">
    <text evidence="11">The sequence shown here is derived from an EMBL/GenBank/DDBJ whole genome shotgun (WGS) entry which is preliminary data.</text>
</comment>
<dbReference type="Proteomes" id="UP000253436">
    <property type="component" value="Unassembled WGS sequence"/>
</dbReference>
<protein>
    <recommendedName>
        <fullName evidence="6 9">UDP-glucose 4-epimerase</fullName>
        <ecNumber evidence="5 9">5.1.3.2</ecNumber>
    </recommendedName>
</protein>
<dbReference type="SUPFAM" id="SSF51735">
    <property type="entry name" value="NAD(P)-binding Rossmann-fold domains"/>
    <property type="match status" value="1"/>
</dbReference>
<evidence type="ECO:0000256" key="3">
    <source>
        <dbReference type="ARBA" id="ARBA00004947"/>
    </source>
</evidence>
<dbReference type="GO" id="GO:0006012">
    <property type="term" value="P:galactose metabolic process"/>
    <property type="evidence" value="ECO:0007669"/>
    <property type="project" value="UniProtKB-UniPathway"/>
</dbReference>